<evidence type="ECO:0000259" key="1">
    <source>
        <dbReference type="PROSITE" id="PS50925"/>
    </source>
</evidence>
<dbReference type="EMBL" id="SNYI01000001">
    <property type="protein sequence ID" value="TDQ32857.1"/>
    <property type="molecule type" value="Genomic_DNA"/>
</dbReference>
<evidence type="ECO:0000313" key="2">
    <source>
        <dbReference type="EMBL" id="TDQ32857.1"/>
    </source>
</evidence>
<reference evidence="2 3" key="1">
    <citation type="submission" date="2019-03" db="EMBL/GenBank/DDBJ databases">
        <title>Genomic Encyclopedia of Archaeal and Bacterial Type Strains, Phase II (KMG-II): from individual species to whole genera.</title>
        <authorList>
            <person name="Goeker M."/>
        </authorList>
    </citation>
    <scope>NUCLEOTIDE SEQUENCE [LARGE SCALE GENOMIC DNA]</scope>
    <source>
        <strain evidence="2 3">DSM 18435</strain>
    </source>
</reference>
<gene>
    <name evidence="2" type="ORF">CLV82_0694</name>
</gene>
<dbReference type="Gene3D" id="3.30.70.100">
    <property type="match status" value="1"/>
</dbReference>
<evidence type="ECO:0000313" key="3">
    <source>
        <dbReference type="Proteomes" id="UP000295468"/>
    </source>
</evidence>
<dbReference type="SMART" id="SM01034">
    <property type="entry name" value="BLUF"/>
    <property type="match status" value="1"/>
</dbReference>
<dbReference type="InterPro" id="IPR007024">
    <property type="entry name" value="BLUF_domain"/>
</dbReference>
<dbReference type="GO" id="GO:0071949">
    <property type="term" value="F:FAD binding"/>
    <property type="evidence" value="ECO:0007669"/>
    <property type="project" value="InterPro"/>
</dbReference>
<dbReference type="SUPFAM" id="SSF54975">
    <property type="entry name" value="Acylphosphatase/BLUF domain-like"/>
    <property type="match status" value="1"/>
</dbReference>
<dbReference type="Proteomes" id="UP000295468">
    <property type="component" value="Unassembled WGS sequence"/>
</dbReference>
<dbReference type="PROSITE" id="PS50925">
    <property type="entry name" value="BLUF"/>
    <property type="match status" value="1"/>
</dbReference>
<dbReference type="Pfam" id="PF04940">
    <property type="entry name" value="BLUF"/>
    <property type="match status" value="1"/>
</dbReference>
<keyword evidence="3" id="KW-1185">Reference proteome</keyword>
<comment type="caution">
    <text evidence="2">The sequence shown here is derived from an EMBL/GenBank/DDBJ whole genome shotgun (WGS) entry which is preliminary data.</text>
</comment>
<dbReference type="OrthoDB" id="1122028at2"/>
<dbReference type="RefSeq" id="WP_133642883.1">
    <property type="nucleotide sequence ID" value="NZ_SNYI01000001.1"/>
</dbReference>
<dbReference type="AlphaFoldDB" id="A0A4R6TRC2"/>
<accession>A0A4R6TRC2</accession>
<proteinExistence type="predicted"/>
<sequence>MIELTYRSQAVDTLDYDDIDAILNTARSFNGEHDITGCLIYHKDHFVQILEGPEGKVSELFEKISSDSRHKDVELLSKGVKQNRDFSSWSMAYQTLVNGPIDNDLLRLFEENLLTMAKFSDLRSDVIRTFWGAVSMMMENKVDRIASQGMRREG</sequence>
<organism evidence="2 3">
    <name type="scientific">Zeaxanthinibacter enoshimensis</name>
    <dbReference type="NCBI Taxonomy" id="392009"/>
    <lineage>
        <taxon>Bacteria</taxon>
        <taxon>Pseudomonadati</taxon>
        <taxon>Bacteroidota</taxon>
        <taxon>Flavobacteriia</taxon>
        <taxon>Flavobacteriales</taxon>
        <taxon>Flavobacteriaceae</taxon>
        <taxon>Zeaxanthinibacter</taxon>
    </lineage>
</organism>
<name>A0A4R6TRC2_9FLAO</name>
<dbReference type="GO" id="GO:0009882">
    <property type="term" value="F:blue light photoreceptor activity"/>
    <property type="evidence" value="ECO:0007669"/>
    <property type="project" value="InterPro"/>
</dbReference>
<dbReference type="InterPro" id="IPR036046">
    <property type="entry name" value="Acylphosphatase-like_dom_sf"/>
</dbReference>
<feature type="domain" description="BLUF" evidence="1">
    <location>
        <begin position="1"/>
        <end position="92"/>
    </location>
</feature>
<protein>
    <submittedName>
        <fullName evidence="2">FAD-dependent sensor of blue light</fullName>
    </submittedName>
</protein>